<evidence type="ECO:0000256" key="7">
    <source>
        <dbReference type="ARBA" id="ARBA00022840"/>
    </source>
</evidence>
<dbReference type="InterPro" id="IPR003594">
    <property type="entry name" value="HATPase_dom"/>
</dbReference>
<evidence type="ECO:0000256" key="6">
    <source>
        <dbReference type="ARBA" id="ARBA00022777"/>
    </source>
</evidence>
<sequence length="1037" mass="114034">MSRFPERTLDWLLLPALSTPGGRPRIAGNAGRRQRVWSTRGWLGPVLRLFLVVGMLAGTCRAIDLTSLGWVLQRSAPSKTITAILQTSSGYLWIGTYDGLIRYDGVDFVPMDRSTRSRWHDDGVTCLYQAPSGVLWIGHSRGGVSSYSNGTFTYHPPPASERFDKIQALASDDRGRIWAMTSAGLLRCVDDGTEIPGSGPDRAQFLSMARPREGHIWLTRAYHLYELVGGRLSVVPWTAGDPGLHRVQYVAPREEGGLWVVAENVLYIRKPDGQVSRVTRLQMPFCAISSLTEVRGRFILIGSPDDGVLSINVAKPEQQHWSCRQTGWATDSVLALAGDREGGAWLGSDGAGFFKLRVDAVSSVVSPDDWRGRSVLTVSPAHHGGFWIGTEGAGLYHLDKDGRWSNYSLEDGMQNAYVWTVYEDPKGTVWIGNWLGMDVLSDGRIHAAPGSDQLPAPINTIVPARDGGLWIGGVRGLVHYDNGRIRWMESRTAPTLLHVKSVLEDPDGTLWVGCDGEGLGCIRSGKVVRYTTRNGLSSDYIKGLYRDKDGSLWIGTKGGGLDRLKDGRFSAILPANGLADATVSQIEDDGRGYLWMSTGAGIIRVSKRQLNACADGQLGQVDCLSYGRNDGLGSLICSPSQQGGNCRTADGRLVFSMDQSLAIIDPSDVALNTQVPPVVIESVRIDGRVVTPNGAVRRPVVVPPGRHRIEFKFTGLSFADPSLVRFKYRLAGLDSDWQQARAERYAIYSYVPPGRYTFRVLAANNDNVWNLGGAEVALTVRPFVWQTLWFRLTLAGLFVLATVALVWNRARVKLLRSLERLELERSIDSERARIANDMHDEFGAHLTRITMLCETVRRDLGDPAKTQDGLGRIYETARGVTKAMDEIVWAVNPKHDTLESLVNYFEKYAQDFLRTAGIRCRFDFPLEIPPWRPHSDARHNLFLAYKEALNNVVKHSGATEVTISLEAGPEGGRLVVADNGSGLGAAPVAQEGRIASGNGLASMRRRLAQLGGSVELRQSQDPGFTVVFSFPWKSVNR</sequence>
<keyword evidence="8" id="KW-0812">Transmembrane</keyword>
<dbReference type="InterPro" id="IPR013783">
    <property type="entry name" value="Ig-like_fold"/>
</dbReference>
<dbReference type="SMART" id="SM00387">
    <property type="entry name" value="HATPase_c"/>
    <property type="match status" value="1"/>
</dbReference>
<protein>
    <recommendedName>
        <fullName evidence="2">histidine kinase</fullName>
        <ecNumber evidence="2">2.7.13.3</ecNumber>
    </recommendedName>
</protein>
<dbReference type="Pfam" id="PF07730">
    <property type="entry name" value="HisKA_3"/>
    <property type="match status" value="1"/>
</dbReference>
<evidence type="ECO:0000256" key="5">
    <source>
        <dbReference type="ARBA" id="ARBA00022741"/>
    </source>
</evidence>
<dbReference type="PANTHER" id="PTHR24421:SF10">
    <property type="entry name" value="NITRATE_NITRITE SENSOR PROTEIN NARQ"/>
    <property type="match status" value="1"/>
</dbReference>
<dbReference type="GO" id="GO:0016020">
    <property type="term" value="C:membrane"/>
    <property type="evidence" value="ECO:0007669"/>
    <property type="project" value="InterPro"/>
</dbReference>
<dbReference type="Pfam" id="PF02518">
    <property type="entry name" value="HATPase_c"/>
    <property type="match status" value="1"/>
</dbReference>
<dbReference type="GO" id="GO:0000155">
    <property type="term" value="F:phosphorelay sensor kinase activity"/>
    <property type="evidence" value="ECO:0007669"/>
    <property type="project" value="InterPro"/>
</dbReference>
<feature type="domain" description="Histidine kinase" evidence="9">
    <location>
        <begin position="837"/>
        <end position="1034"/>
    </location>
</feature>
<keyword evidence="6 10" id="KW-0418">Kinase</keyword>
<gene>
    <name evidence="10" type="primary">liaS_6</name>
    <name evidence="10" type="ORF">GALL_139150</name>
</gene>
<dbReference type="AlphaFoldDB" id="A0A1J5S797"/>
<keyword evidence="3" id="KW-0597">Phosphoprotein</keyword>
<evidence type="ECO:0000256" key="8">
    <source>
        <dbReference type="SAM" id="Phobius"/>
    </source>
</evidence>
<accession>A0A1J5S797</accession>
<name>A0A1J5S797_9ZZZZ</name>
<dbReference type="SUPFAM" id="SSF55874">
    <property type="entry name" value="ATPase domain of HSP90 chaperone/DNA topoisomerase II/histidine kinase"/>
    <property type="match status" value="1"/>
</dbReference>
<keyword evidence="4 10" id="KW-0808">Transferase</keyword>
<dbReference type="Gene3D" id="2.130.10.10">
    <property type="entry name" value="YVTN repeat-like/Quinoprotein amine dehydrogenase"/>
    <property type="match status" value="2"/>
</dbReference>
<evidence type="ECO:0000256" key="2">
    <source>
        <dbReference type="ARBA" id="ARBA00012438"/>
    </source>
</evidence>
<evidence type="ECO:0000313" key="10">
    <source>
        <dbReference type="EMBL" id="OIR03978.1"/>
    </source>
</evidence>
<dbReference type="InterPro" id="IPR011123">
    <property type="entry name" value="Y_Y_Y"/>
</dbReference>
<dbReference type="GO" id="GO:0005524">
    <property type="term" value="F:ATP binding"/>
    <property type="evidence" value="ECO:0007669"/>
    <property type="project" value="UniProtKB-KW"/>
</dbReference>
<evidence type="ECO:0000256" key="4">
    <source>
        <dbReference type="ARBA" id="ARBA00022679"/>
    </source>
</evidence>
<dbReference type="GO" id="GO:0046983">
    <property type="term" value="F:protein dimerization activity"/>
    <property type="evidence" value="ECO:0007669"/>
    <property type="project" value="InterPro"/>
</dbReference>
<dbReference type="InterPro" id="IPR005467">
    <property type="entry name" value="His_kinase_dom"/>
</dbReference>
<dbReference type="InterPro" id="IPR036890">
    <property type="entry name" value="HATPase_C_sf"/>
</dbReference>
<keyword evidence="7" id="KW-0067">ATP-binding</keyword>
<dbReference type="InterPro" id="IPR015943">
    <property type="entry name" value="WD40/YVTN_repeat-like_dom_sf"/>
</dbReference>
<reference evidence="10" key="1">
    <citation type="submission" date="2016-10" db="EMBL/GenBank/DDBJ databases">
        <title>Sequence of Gallionella enrichment culture.</title>
        <authorList>
            <person name="Poehlein A."/>
            <person name="Muehling M."/>
            <person name="Daniel R."/>
        </authorList>
    </citation>
    <scope>NUCLEOTIDE SEQUENCE</scope>
</reference>
<proteinExistence type="predicted"/>
<evidence type="ECO:0000256" key="3">
    <source>
        <dbReference type="ARBA" id="ARBA00022553"/>
    </source>
</evidence>
<dbReference type="PROSITE" id="PS50109">
    <property type="entry name" value="HIS_KIN"/>
    <property type="match status" value="1"/>
</dbReference>
<dbReference type="EC" id="2.7.13.3" evidence="2"/>
<organism evidence="10">
    <name type="scientific">mine drainage metagenome</name>
    <dbReference type="NCBI Taxonomy" id="410659"/>
    <lineage>
        <taxon>unclassified sequences</taxon>
        <taxon>metagenomes</taxon>
        <taxon>ecological metagenomes</taxon>
    </lineage>
</organism>
<dbReference type="InterPro" id="IPR050482">
    <property type="entry name" value="Sensor_HK_TwoCompSys"/>
</dbReference>
<dbReference type="Pfam" id="PF07494">
    <property type="entry name" value="Reg_prop"/>
    <property type="match status" value="4"/>
</dbReference>
<evidence type="ECO:0000256" key="1">
    <source>
        <dbReference type="ARBA" id="ARBA00000085"/>
    </source>
</evidence>
<dbReference type="InterPro" id="IPR011110">
    <property type="entry name" value="Reg_prop"/>
</dbReference>
<dbReference type="Pfam" id="PF07495">
    <property type="entry name" value="Y_Y_Y"/>
    <property type="match status" value="1"/>
</dbReference>
<comment type="caution">
    <text evidence="10">The sequence shown here is derived from an EMBL/GenBank/DDBJ whole genome shotgun (WGS) entry which is preliminary data.</text>
</comment>
<dbReference type="PANTHER" id="PTHR24421">
    <property type="entry name" value="NITRATE/NITRITE SENSOR PROTEIN NARX-RELATED"/>
    <property type="match status" value="1"/>
</dbReference>
<comment type="catalytic activity">
    <reaction evidence="1">
        <text>ATP + protein L-histidine = ADP + protein N-phospho-L-histidine.</text>
        <dbReference type="EC" id="2.7.13.3"/>
    </reaction>
</comment>
<dbReference type="Gene3D" id="1.20.5.1930">
    <property type="match status" value="1"/>
</dbReference>
<dbReference type="Gene3D" id="2.60.40.10">
    <property type="entry name" value="Immunoglobulins"/>
    <property type="match status" value="1"/>
</dbReference>
<feature type="transmembrane region" description="Helical" evidence="8">
    <location>
        <begin position="788"/>
        <end position="807"/>
    </location>
</feature>
<keyword evidence="8" id="KW-0472">Membrane</keyword>
<dbReference type="InterPro" id="IPR011712">
    <property type="entry name" value="Sig_transdc_His_kin_sub3_dim/P"/>
</dbReference>
<keyword evidence="8" id="KW-1133">Transmembrane helix</keyword>
<evidence type="ECO:0000259" key="9">
    <source>
        <dbReference type="PROSITE" id="PS50109"/>
    </source>
</evidence>
<dbReference type="SUPFAM" id="SSF63829">
    <property type="entry name" value="Calcium-dependent phosphotriesterase"/>
    <property type="match status" value="3"/>
</dbReference>
<dbReference type="CDD" id="cd16917">
    <property type="entry name" value="HATPase_UhpB-NarQ-NarX-like"/>
    <property type="match status" value="1"/>
</dbReference>
<dbReference type="Gene3D" id="3.30.565.10">
    <property type="entry name" value="Histidine kinase-like ATPase, C-terminal domain"/>
    <property type="match status" value="1"/>
</dbReference>
<dbReference type="EMBL" id="MLJW01000061">
    <property type="protein sequence ID" value="OIR03978.1"/>
    <property type="molecule type" value="Genomic_DNA"/>
</dbReference>
<keyword evidence="5" id="KW-0547">Nucleotide-binding</keyword>